<gene>
    <name evidence="2" type="ORF">PVAP13_1NG049808</name>
</gene>
<protein>
    <submittedName>
        <fullName evidence="2">Uncharacterized protein</fullName>
    </submittedName>
</protein>
<feature type="non-terminal residue" evidence="2">
    <location>
        <position position="120"/>
    </location>
</feature>
<evidence type="ECO:0000313" key="3">
    <source>
        <dbReference type="Proteomes" id="UP000823388"/>
    </source>
</evidence>
<name>A0A8T0WTR2_PANVG</name>
<reference evidence="2" key="1">
    <citation type="submission" date="2020-05" db="EMBL/GenBank/DDBJ databases">
        <title>WGS assembly of Panicum virgatum.</title>
        <authorList>
            <person name="Lovell J.T."/>
            <person name="Jenkins J."/>
            <person name="Shu S."/>
            <person name="Juenger T.E."/>
            <person name="Schmutz J."/>
        </authorList>
    </citation>
    <scope>NUCLEOTIDE SEQUENCE</scope>
    <source>
        <strain evidence="2">AP13</strain>
    </source>
</reference>
<feature type="region of interest" description="Disordered" evidence="1">
    <location>
        <begin position="1"/>
        <end position="41"/>
    </location>
</feature>
<evidence type="ECO:0000313" key="2">
    <source>
        <dbReference type="EMBL" id="KAG2648113.1"/>
    </source>
</evidence>
<keyword evidence="3" id="KW-1185">Reference proteome</keyword>
<proteinExistence type="predicted"/>
<dbReference type="Proteomes" id="UP000823388">
    <property type="component" value="Chromosome 1N"/>
</dbReference>
<comment type="caution">
    <text evidence="2">The sequence shown here is derived from an EMBL/GenBank/DDBJ whole genome shotgun (WGS) entry which is preliminary data.</text>
</comment>
<feature type="compositionally biased region" description="Low complexity" evidence="1">
    <location>
        <begin position="13"/>
        <end position="26"/>
    </location>
</feature>
<organism evidence="2 3">
    <name type="scientific">Panicum virgatum</name>
    <name type="common">Blackwell switchgrass</name>
    <dbReference type="NCBI Taxonomy" id="38727"/>
    <lineage>
        <taxon>Eukaryota</taxon>
        <taxon>Viridiplantae</taxon>
        <taxon>Streptophyta</taxon>
        <taxon>Embryophyta</taxon>
        <taxon>Tracheophyta</taxon>
        <taxon>Spermatophyta</taxon>
        <taxon>Magnoliopsida</taxon>
        <taxon>Liliopsida</taxon>
        <taxon>Poales</taxon>
        <taxon>Poaceae</taxon>
        <taxon>PACMAD clade</taxon>
        <taxon>Panicoideae</taxon>
        <taxon>Panicodae</taxon>
        <taxon>Paniceae</taxon>
        <taxon>Panicinae</taxon>
        <taxon>Panicum</taxon>
        <taxon>Panicum sect. Hiantes</taxon>
    </lineage>
</organism>
<dbReference type="EMBL" id="CM029038">
    <property type="protein sequence ID" value="KAG2648113.1"/>
    <property type="molecule type" value="Genomic_DNA"/>
</dbReference>
<accession>A0A8T0WTR2</accession>
<dbReference type="AlphaFoldDB" id="A0A8T0WTR2"/>
<feature type="non-terminal residue" evidence="2">
    <location>
        <position position="1"/>
    </location>
</feature>
<evidence type="ECO:0000256" key="1">
    <source>
        <dbReference type="SAM" id="MobiDB-lite"/>
    </source>
</evidence>
<sequence>PSPPTAAPRRTRPPTLSLSLSPQALLLPPPPPPTIPARRPLPFAHPRNPLLPRLLRASLHLSAPPSLPILTTRRALPPPGFLWSAPLPPPQAKTLGSLPHFPSLFLFPRRTRRRRKKKGS</sequence>